<feature type="region of interest" description="Disordered" evidence="1">
    <location>
        <begin position="196"/>
        <end position="244"/>
    </location>
</feature>
<evidence type="ECO:0000313" key="2">
    <source>
        <dbReference type="EMBL" id="KAJ5397382.1"/>
    </source>
</evidence>
<dbReference type="OrthoDB" id="4350061at2759"/>
<dbReference type="EMBL" id="JAPZBU010000006">
    <property type="protein sequence ID" value="KAJ5397382.1"/>
    <property type="molecule type" value="Genomic_DNA"/>
</dbReference>
<proteinExistence type="predicted"/>
<sequence>MTPHATPVTPESDASAPPANAGSPSPEAHQPHMNLSSTPSRSRFRAWDLNSPPRFVIWEDSPQRGSQICPTGHVFESIRSDDKENVYTTVMDYDTEPESESQTVGTDEMRLPAGPRDVLGMPITSIFGPTLLQHSQGTDATPSAQPTPVENNARLTMQVALREEDEMDMEWNDGPSPHEGEELARVNDTINRGAEQRWQYERGSPVRDHNVQRQRRHFLEVRRTAHSRRHQDRRRRFTGAGSPR</sequence>
<accession>A0A9X0BA54</accession>
<feature type="region of interest" description="Disordered" evidence="1">
    <location>
        <begin position="1"/>
        <end position="46"/>
    </location>
</feature>
<evidence type="ECO:0000313" key="3">
    <source>
        <dbReference type="Proteomes" id="UP001147747"/>
    </source>
</evidence>
<organism evidence="2 3">
    <name type="scientific">Penicillium cosmopolitanum</name>
    <dbReference type="NCBI Taxonomy" id="1131564"/>
    <lineage>
        <taxon>Eukaryota</taxon>
        <taxon>Fungi</taxon>
        <taxon>Dikarya</taxon>
        <taxon>Ascomycota</taxon>
        <taxon>Pezizomycotina</taxon>
        <taxon>Eurotiomycetes</taxon>
        <taxon>Eurotiomycetidae</taxon>
        <taxon>Eurotiales</taxon>
        <taxon>Aspergillaceae</taxon>
        <taxon>Penicillium</taxon>
    </lineage>
</organism>
<reference evidence="2" key="2">
    <citation type="journal article" date="2023" name="IMA Fungus">
        <title>Comparative genomic study of the Penicillium genus elucidates a diverse pangenome and 15 lateral gene transfer events.</title>
        <authorList>
            <person name="Petersen C."/>
            <person name="Sorensen T."/>
            <person name="Nielsen M.R."/>
            <person name="Sondergaard T.E."/>
            <person name="Sorensen J.L."/>
            <person name="Fitzpatrick D.A."/>
            <person name="Frisvad J.C."/>
            <person name="Nielsen K.L."/>
        </authorList>
    </citation>
    <scope>NUCLEOTIDE SEQUENCE</scope>
    <source>
        <strain evidence="2">IBT 29677</strain>
    </source>
</reference>
<gene>
    <name evidence="2" type="ORF">N7509_005495</name>
</gene>
<dbReference type="AlphaFoldDB" id="A0A9X0BA54"/>
<dbReference type="GeneID" id="81369112"/>
<evidence type="ECO:0000256" key="1">
    <source>
        <dbReference type="SAM" id="MobiDB-lite"/>
    </source>
</evidence>
<feature type="compositionally biased region" description="Basic and acidic residues" evidence="1">
    <location>
        <begin position="196"/>
        <end position="223"/>
    </location>
</feature>
<keyword evidence="3" id="KW-1185">Reference proteome</keyword>
<dbReference type="Proteomes" id="UP001147747">
    <property type="component" value="Unassembled WGS sequence"/>
</dbReference>
<feature type="compositionally biased region" description="Low complexity" evidence="1">
    <location>
        <begin position="12"/>
        <end position="26"/>
    </location>
</feature>
<dbReference type="RefSeq" id="XP_056489434.1">
    <property type="nucleotide sequence ID" value="XM_056630132.1"/>
</dbReference>
<reference evidence="2" key="1">
    <citation type="submission" date="2022-12" db="EMBL/GenBank/DDBJ databases">
        <authorList>
            <person name="Petersen C."/>
        </authorList>
    </citation>
    <scope>NUCLEOTIDE SEQUENCE</scope>
    <source>
        <strain evidence="2">IBT 29677</strain>
    </source>
</reference>
<feature type="compositionally biased region" description="Basic residues" evidence="1">
    <location>
        <begin position="224"/>
        <end position="237"/>
    </location>
</feature>
<protein>
    <submittedName>
        <fullName evidence="2">Uncharacterized protein</fullName>
    </submittedName>
</protein>
<name>A0A9X0BA54_9EURO</name>
<comment type="caution">
    <text evidence="2">The sequence shown here is derived from an EMBL/GenBank/DDBJ whole genome shotgun (WGS) entry which is preliminary data.</text>
</comment>